<proteinExistence type="predicted"/>
<protein>
    <submittedName>
        <fullName evidence="1">Uncharacterized protein</fullName>
    </submittedName>
</protein>
<sequence>MLGRWLLEDRDSAKILEMRDEMMALVGCWADVHFGGVPSEEATESQGGRWLVVDDTGGLLVASMAERMGILHPKPEEENAEGKQPDDASAPIDMEAINLTEEPQQDQPETTETTNPSSPKVQTAEEATPTTK</sequence>
<dbReference type="EMBL" id="JANRMS010004928">
    <property type="protein sequence ID" value="KAJ3504813.1"/>
    <property type="molecule type" value="Genomic_DNA"/>
</dbReference>
<reference evidence="1" key="1">
    <citation type="submission" date="2022-08" db="EMBL/GenBank/DDBJ databases">
        <title>Genome Sequence of Fusarium decemcellulare.</title>
        <authorList>
            <person name="Buettner E."/>
        </authorList>
    </citation>
    <scope>NUCLEOTIDE SEQUENCE</scope>
    <source>
        <strain evidence="1">Babe19</strain>
    </source>
</reference>
<evidence type="ECO:0000313" key="1">
    <source>
        <dbReference type="EMBL" id="KAJ3504813.1"/>
    </source>
</evidence>
<comment type="caution">
    <text evidence="1">The sequence shown here is derived from an EMBL/GenBank/DDBJ whole genome shotgun (WGS) entry which is preliminary data.</text>
</comment>
<keyword evidence="2" id="KW-1185">Reference proteome</keyword>
<dbReference type="Proteomes" id="UP001148629">
    <property type="component" value="Unassembled WGS sequence"/>
</dbReference>
<name>A0ACC1RDA6_9HYPO</name>
<organism evidence="1 2">
    <name type="scientific">Fusarium decemcellulare</name>
    <dbReference type="NCBI Taxonomy" id="57161"/>
    <lineage>
        <taxon>Eukaryota</taxon>
        <taxon>Fungi</taxon>
        <taxon>Dikarya</taxon>
        <taxon>Ascomycota</taxon>
        <taxon>Pezizomycotina</taxon>
        <taxon>Sordariomycetes</taxon>
        <taxon>Hypocreomycetidae</taxon>
        <taxon>Hypocreales</taxon>
        <taxon>Nectriaceae</taxon>
        <taxon>Fusarium</taxon>
        <taxon>Fusarium decemcellulare species complex</taxon>
    </lineage>
</organism>
<accession>A0ACC1RDA6</accession>
<evidence type="ECO:0000313" key="2">
    <source>
        <dbReference type="Proteomes" id="UP001148629"/>
    </source>
</evidence>
<gene>
    <name evidence="1" type="ORF">NM208_g16284</name>
</gene>